<dbReference type="Gene3D" id="1.25.40.10">
    <property type="entry name" value="Tetratricopeptide repeat domain"/>
    <property type="match status" value="1"/>
</dbReference>
<dbReference type="Gene3D" id="1.20.120.160">
    <property type="entry name" value="HPT domain"/>
    <property type="match status" value="1"/>
</dbReference>
<evidence type="ECO:0000313" key="14">
    <source>
        <dbReference type="EMBL" id="WMW82250.1"/>
    </source>
</evidence>
<dbReference type="SMART" id="SM00388">
    <property type="entry name" value="HisKA"/>
    <property type="match status" value="1"/>
</dbReference>
<keyword evidence="15" id="KW-1185">Reference proteome</keyword>
<keyword evidence="6" id="KW-0902">Two-component regulatory system</keyword>
<keyword evidence="14" id="KW-0547">Nucleotide-binding</keyword>
<dbReference type="RefSeq" id="WP_309483725.1">
    <property type="nucleotide sequence ID" value="NZ_CP133720.1"/>
</dbReference>
<evidence type="ECO:0000256" key="7">
    <source>
        <dbReference type="PROSITE-ProRule" id="PRU00110"/>
    </source>
</evidence>
<keyword evidence="4" id="KW-0808">Transferase</keyword>
<dbReference type="InterPro" id="IPR001789">
    <property type="entry name" value="Sig_transdc_resp-reg_receiver"/>
</dbReference>
<accession>A0ABY9RM12</accession>
<dbReference type="CDD" id="cd00082">
    <property type="entry name" value="HisKA"/>
    <property type="match status" value="1"/>
</dbReference>
<sequence length="1334" mass="149314">MDLYASSEELFRLESMYPNLRDFEKLGALVTITWYIRQRDCQRALFQLDEIEQLLLQHSEQTHRRVNHEQEIKTRLNLIRAEIHSLLGDLSYAEILLKQSKYELSLQNDLVGLGDAAIVEATMAISLGDNHREEESCKLALDFYQRCGDKERAEFAEAWLIYAHAFLEPEDARIRIERFQRTAEFARKPAIAAHIFAAEGVILGRRDPSQGARLYLKAANSAKQAGLIRLAIISAGNACEVFQNISDLESATQAIEFALSMAKQAGWPSLMGFCYAHLGRTQRQLGRISQSRQTLQEALNFFPNNYSGINKAIALRELGETHLIEHSTAEALKAFEASIKLFRAAESMDDLPHTLIRYARVLSVANQTEAALQAIAEAQTICERFNFAAITVSLHQVLAEIYSKHALPPPVDMKQPNAVIHFLEKALNAGHAIDGWQAPPELFTMLSDAWAEAADLQKALDYSKQALVAERHENDVRLAYKTANINDHHQTEKAQAEAQYHHLIAIAESNRARALQDTKDTLVKLSKIGQEITAKLESTDAFIAIHNHLQSLLDAGSFCTYLLNPEKDKLVLVYGVRDQTHISPHQIPLDHPDCLIVRSTKERKEFNSASAPHGMDGELKEELYDRSQLIAPLIAGDRLLGAMVIGSAEENAYSDREQLIFTTISAYAAIALDNAGVYQELQATQRELLQAIRKLEIARQKEQSDREKAEEATKLKSEFLANMSHEIRTPMNAVIGMAYLALMTDLNPKQKDYIKKIQVAASSLLGIINDILDFSKIEAGKLEVEITPFALEEVISQLSNITSHKAADKGLQLHVDIAQDLPTHFIGDPLRIGQVLMNLVNNAIKFTSVGEISVECKAIPHAAAINEKRLEFSVRDTGIGMTEEQKQRLFKPFTQGDGSTTRNYGGTGLGLSICKQLIELMGGEIAVSSEYGKGSCFKFEISLPVFQNSMDAIDSHLNNETQRNRADAAQALLSSASFNSSMTSNNSDNLKPAHILLAEDNEFNQEIAVELLNQCGFKVTVAQHGQEAIDILARHDMHHFDLILMDLEMPVLDGHNATIQIRSMPDFDHLPIIALTAHAMKGTKDRCVEEGMQDYLTKPFDPDALFKTIQHWLQASINETSFASMELNKHTTPSSELRLHSFDVKRGLSSVANNQSLYLKLLEKFGSTHHDLLLNDRYLSIENIGTTEFKREVHTLKGQAATLGANQLAQSCVTLESILEEKLTDFRGLQEAAALCQQLRAQLSGLLEELDQYFAINPLATKAESFQTEHIPFESLIEQLRVFLETANVEAVDFFQSHLQQFENKLNKARFTQLHHALDHYDFDRALGLLHEVL</sequence>
<dbReference type="SMART" id="SM00387">
    <property type="entry name" value="HATPase_c"/>
    <property type="match status" value="1"/>
</dbReference>
<gene>
    <name evidence="14" type="ORF">RF679_08205</name>
</gene>
<evidence type="ECO:0000259" key="11">
    <source>
        <dbReference type="PROSITE" id="PS50109"/>
    </source>
</evidence>
<organism evidence="14 15">
    <name type="scientific">Undibacterium cyanobacteriorum</name>
    <dbReference type="NCBI Taxonomy" id="3073561"/>
    <lineage>
        <taxon>Bacteria</taxon>
        <taxon>Pseudomonadati</taxon>
        <taxon>Pseudomonadota</taxon>
        <taxon>Betaproteobacteria</taxon>
        <taxon>Burkholderiales</taxon>
        <taxon>Oxalobacteraceae</taxon>
        <taxon>Undibacterium</taxon>
    </lineage>
</organism>
<dbReference type="PANTHER" id="PTHR45339">
    <property type="entry name" value="HYBRID SIGNAL TRANSDUCTION HISTIDINE KINASE J"/>
    <property type="match status" value="1"/>
</dbReference>
<dbReference type="CDD" id="cd16922">
    <property type="entry name" value="HATPase_EvgS-ArcB-TorS-like"/>
    <property type="match status" value="1"/>
</dbReference>
<evidence type="ECO:0000256" key="1">
    <source>
        <dbReference type="ARBA" id="ARBA00000085"/>
    </source>
</evidence>
<name>A0ABY9RM12_9BURK</name>
<dbReference type="InterPro" id="IPR008207">
    <property type="entry name" value="Sig_transdc_His_kin_Hpt_dom"/>
</dbReference>
<dbReference type="SUPFAM" id="SSF52172">
    <property type="entry name" value="CheY-like"/>
    <property type="match status" value="1"/>
</dbReference>
<feature type="domain" description="HPt" evidence="13">
    <location>
        <begin position="1154"/>
        <end position="1253"/>
    </location>
</feature>
<dbReference type="InterPro" id="IPR005467">
    <property type="entry name" value="His_kinase_dom"/>
</dbReference>
<dbReference type="PANTHER" id="PTHR45339:SF3">
    <property type="entry name" value="HISTIDINE KINASE"/>
    <property type="match status" value="1"/>
</dbReference>
<dbReference type="Pfam" id="PF00512">
    <property type="entry name" value="HisKA"/>
    <property type="match status" value="1"/>
</dbReference>
<dbReference type="InterPro" id="IPR011990">
    <property type="entry name" value="TPR-like_helical_dom_sf"/>
</dbReference>
<feature type="domain" description="Response regulatory" evidence="12">
    <location>
        <begin position="994"/>
        <end position="1113"/>
    </location>
</feature>
<dbReference type="InterPro" id="IPR036641">
    <property type="entry name" value="HPT_dom_sf"/>
</dbReference>
<dbReference type="PROSITE" id="PS50894">
    <property type="entry name" value="HPT"/>
    <property type="match status" value="1"/>
</dbReference>
<dbReference type="SMART" id="SM00028">
    <property type="entry name" value="TPR"/>
    <property type="match status" value="5"/>
</dbReference>
<dbReference type="PROSITE" id="PS50109">
    <property type="entry name" value="HIS_KIN"/>
    <property type="match status" value="1"/>
</dbReference>
<comment type="catalytic activity">
    <reaction evidence="1">
        <text>ATP + protein L-histidine = ADP + protein N-phospho-L-histidine.</text>
        <dbReference type="EC" id="2.7.13.3"/>
    </reaction>
</comment>
<evidence type="ECO:0000256" key="2">
    <source>
        <dbReference type="ARBA" id="ARBA00012438"/>
    </source>
</evidence>
<proteinExistence type="predicted"/>
<dbReference type="InterPro" id="IPR003018">
    <property type="entry name" value="GAF"/>
</dbReference>
<feature type="coiled-coil region" evidence="10">
    <location>
        <begin position="678"/>
        <end position="712"/>
    </location>
</feature>
<dbReference type="SUPFAM" id="SSF55874">
    <property type="entry name" value="ATPase domain of HSP90 chaperone/DNA topoisomerase II/histidine kinase"/>
    <property type="match status" value="1"/>
</dbReference>
<feature type="modified residue" description="4-aspartylphosphate" evidence="8">
    <location>
        <position position="1046"/>
    </location>
</feature>
<feature type="modified residue" description="Phosphohistidine" evidence="7">
    <location>
        <position position="1194"/>
    </location>
</feature>
<dbReference type="CDD" id="cd00088">
    <property type="entry name" value="HPT"/>
    <property type="match status" value="1"/>
</dbReference>
<dbReference type="InterPro" id="IPR029016">
    <property type="entry name" value="GAF-like_dom_sf"/>
</dbReference>
<dbReference type="Gene3D" id="1.10.287.130">
    <property type="match status" value="1"/>
</dbReference>
<dbReference type="InterPro" id="IPR004358">
    <property type="entry name" value="Sig_transdc_His_kin-like_C"/>
</dbReference>
<feature type="domain" description="Histidine kinase" evidence="11">
    <location>
        <begin position="722"/>
        <end position="945"/>
    </location>
</feature>
<evidence type="ECO:0000256" key="9">
    <source>
        <dbReference type="PROSITE-ProRule" id="PRU00339"/>
    </source>
</evidence>
<keyword evidence="3 8" id="KW-0597">Phosphoprotein</keyword>
<evidence type="ECO:0000259" key="12">
    <source>
        <dbReference type="PROSITE" id="PS50110"/>
    </source>
</evidence>
<evidence type="ECO:0000256" key="10">
    <source>
        <dbReference type="SAM" id="Coils"/>
    </source>
</evidence>
<dbReference type="EMBL" id="CP133720">
    <property type="protein sequence ID" value="WMW82250.1"/>
    <property type="molecule type" value="Genomic_DNA"/>
</dbReference>
<dbReference type="Pfam" id="PF13492">
    <property type="entry name" value="GAF_3"/>
    <property type="match status" value="1"/>
</dbReference>
<dbReference type="SUPFAM" id="SSF47384">
    <property type="entry name" value="Homodimeric domain of signal transducing histidine kinase"/>
    <property type="match status" value="1"/>
</dbReference>
<dbReference type="InterPro" id="IPR003661">
    <property type="entry name" value="HisK_dim/P_dom"/>
</dbReference>
<feature type="repeat" description="TPR" evidence="9">
    <location>
        <begin position="272"/>
        <end position="305"/>
    </location>
</feature>
<keyword evidence="10" id="KW-0175">Coiled coil</keyword>
<keyword evidence="9" id="KW-0802">TPR repeat</keyword>
<dbReference type="SMART" id="SM00448">
    <property type="entry name" value="REC"/>
    <property type="match status" value="1"/>
</dbReference>
<protein>
    <recommendedName>
        <fullName evidence="2">histidine kinase</fullName>
        <ecNumber evidence="2">2.7.13.3</ecNumber>
    </recommendedName>
</protein>
<dbReference type="InterPro" id="IPR019734">
    <property type="entry name" value="TPR_rpt"/>
</dbReference>
<dbReference type="GO" id="GO:0005524">
    <property type="term" value="F:ATP binding"/>
    <property type="evidence" value="ECO:0007669"/>
    <property type="project" value="UniProtKB-KW"/>
</dbReference>
<evidence type="ECO:0000313" key="15">
    <source>
        <dbReference type="Proteomes" id="UP001181355"/>
    </source>
</evidence>
<dbReference type="EC" id="2.7.13.3" evidence="2"/>
<dbReference type="PROSITE" id="PS50110">
    <property type="entry name" value="RESPONSE_REGULATORY"/>
    <property type="match status" value="1"/>
</dbReference>
<dbReference type="Pfam" id="PF00072">
    <property type="entry name" value="Response_reg"/>
    <property type="match status" value="1"/>
</dbReference>
<evidence type="ECO:0000256" key="4">
    <source>
        <dbReference type="ARBA" id="ARBA00022679"/>
    </source>
</evidence>
<reference evidence="14" key="1">
    <citation type="submission" date="2023-09" db="EMBL/GenBank/DDBJ databases">
        <title>Undibacterium sp. 20NA77.5 isolated from freshwater.</title>
        <authorList>
            <person name="Le V."/>
            <person name="Ko S.-R."/>
            <person name="Ahn C.-Y."/>
            <person name="Oh H.-M."/>
        </authorList>
    </citation>
    <scope>NUCLEOTIDE SEQUENCE</scope>
    <source>
        <strain evidence="14">20NA77.5</strain>
    </source>
</reference>
<dbReference type="PROSITE" id="PS50005">
    <property type="entry name" value="TPR"/>
    <property type="match status" value="1"/>
</dbReference>
<dbReference type="InterPro" id="IPR036097">
    <property type="entry name" value="HisK_dim/P_sf"/>
</dbReference>
<evidence type="ECO:0000256" key="8">
    <source>
        <dbReference type="PROSITE-ProRule" id="PRU00169"/>
    </source>
</evidence>
<dbReference type="PRINTS" id="PR00344">
    <property type="entry name" value="BCTRLSENSOR"/>
</dbReference>
<dbReference type="Gene3D" id="3.30.450.40">
    <property type="match status" value="1"/>
</dbReference>
<evidence type="ECO:0000256" key="5">
    <source>
        <dbReference type="ARBA" id="ARBA00022777"/>
    </source>
</evidence>
<dbReference type="SMART" id="SM00065">
    <property type="entry name" value="GAF"/>
    <property type="match status" value="1"/>
</dbReference>
<dbReference type="InterPro" id="IPR011006">
    <property type="entry name" value="CheY-like_superfamily"/>
</dbReference>
<dbReference type="InterPro" id="IPR036890">
    <property type="entry name" value="HATPase_C_sf"/>
</dbReference>
<dbReference type="SUPFAM" id="SSF55781">
    <property type="entry name" value="GAF domain-like"/>
    <property type="match status" value="1"/>
</dbReference>
<dbReference type="Proteomes" id="UP001181355">
    <property type="component" value="Chromosome"/>
</dbReference>
<evidence type="ECO:0000259" key="13">
    <source>
        <dbReference type="PROSITE" id="PS50894"/>
    </source>
</evidence>
<dbReference type="InterPro" id="IPR003594">
    <property type="entry name" value="HATPase_dom"/>
</dbReference>
<dbReference type="Gene3D" id="3.30.565.10">
    <property type="entry name" value="Histidine kinase-like ATPase, C-terminal domain"/>
    <property type="match status" value="1"/>
</dbReference>
<dbReference type="Gene3D" id="3.40.50.2300">
    <property type="match status" value="1"/>
</dbReference>
<evidence type="ECO:0000256" key="6">
    <source>
        <dbReference type="ARBA" id="ARBA00023012"/>
    </source>
</evidence>
<keyword evidence="14" id="KW-0067">ATP-binding</keyword>
<evidence type="ECO:0000256" key="3">
    <source>
        <dbReference type="ARBA" id="ARBA00022553"/>
    </source>
</evidence>
<dbReference type="Pfam" id="PF01627">
    <property type="entry name" value="Hpt"/>
    <property type="match status" value="1"/>
</dbReference>
<dbReference type="Pfam" id="PF02518">
    <property type="entry name" value="HATPase_c"/>
    <property type="match status" value="1"/>
</dbReference>
<keyword evidence="5" id="KW-0418">Kinase</keyword>
<dbReference type="CDD" id="cd17546">
    <property type="entry name" value="REC_hyHK_CKI1_RcsC-like"/>
    <property type="match status" value="1"/>
</dbReference>
<dbReference type="SUPFAM" id="SSF48452">
    <property type="entry name" value="TPR-like"/>
    <property type="match status" value="2"/>
</dbReference>
<dbReference type="SUPFAM" id="SSF47226">
    <property type="entry name" value="Histidine-containing phosphotransfer domain, HPT domain"/>
    <property type="match status" value="1"/>
</dbReference>